<dbReference type="Proteomes" id="UP001303046">
    <property type="component" value="Unassembled WGS sequence"/>
</dbReference>
<accession>A0ABR1EH87</accession>
<proteinExistence type="predicted"/>
<organism evidence="1 2">
    <name type="scientific">Necator americanus</name>
    <name type="common">Human hookworm</name>
    <dbReference type="NCBI Taxonomy" id="51031"/>
    <lineage>
        <taxon>Eukaryota</taxon>
        <taxon>Metazoa</taxon>
        <taxon>Ecdysozoa</taxon>
        <taxon>Nematoda</taxon>
        <taxon>Chromadorea</taxon>
        <taxon>Rhabditida</taxon>
        <taxon>Rhabditina</taxon>
        <taxon>Rhabditomorpha</taxon>
        <taxon>Strongyloidea</taxon>
        <taxon>Ancylostomatidae</taxon>
        <taxon>Bunostominae</taxon>
        <taxon>Necator</taxon>
    </lineage>
</organism>
<evidence type="ECO:0000313" key="2">
    <source>
        <dbReference type="Proteomes" id="UP001303046"/>
    </source>
</evidence>
<name>A0ABR1EH87_NECAM</name>
<reference evidence="1 2" key="1">
    <citation type="submission" date="2023-08" db="EMBL/GenBank/DDBJ databases">
        <title>A Necator americanus chromosomal reference genome.</title>
        <authorList>
            <person name="Ilik V."/>
            <person name="Petrzelkova K.J."/>
            <person name="Pardy F."/>
            <person name="Fuh T."/>
            <person name="Niatou-Singa F.S."/>
            <person name="Gouil Q."/>
            <person name="Baker L."/>
            <person name="Ritchie M.E."/>
            <person name="Jex A.R."/>
            <person name="Gazzola D."/>
            <person name="Li H."/>
            <person name="Toshio Fujiwara R."/>
            <person name="Zhan B."/>
            <person name="Aroian R.V."/>
            <person name="Pafco B."/>
            <person name="Schwarz E.M."/>
        </authorList>
    </citation>
    <scope>NUCLEOTIDE SEQUENCE [LARGE SCALE GENOMIC DNA]</scope>
    <source>
        <strain evidence="1 2">Aroian</strain>
        <tissue evidence="1">Whole animal</tissue>
    </source>
</reference>
<gene>
    <name evidence="1" type="primary">Necator_chrX.g23116</name>
    <name evidence="1" type="ORF">RB195_022953</name>
</gene>
<comment type="caution">
    <text evidence="1">The sequence shown here is derived from an EMBL/GenBank/DDBJ whole genome shotgun (WGS) entry which is preliminary data.</text>
</comment>
<dbReference type="EMBL" id="JAVFWL010000006">
    <property type="protein sequence ID" value="KAK6762052.1"/>
    <property type="molecule type" value="Genomic_DNA"/>
</dbReference>
<protein>
    <submittedName>
        <fullName evidence="1">Uncharacterized protein</fullName>
    </submittedName>
</protein>
<sequence>MYALSRHIPPSFGMLQSGKTLWVLSQGGASFGHMPTTRVEGYTAKGILESAKRTEGDRGRLQLPNVTCCGSRRMFQLLFKFT</sequence>
<evidence type="ECO:0000313" key="1">
    <source>
        <dbReference type="EMBL" id="KAK6762052.1"/>
    </source>
</evidence>
<keyword evidence="2" id="KW-1185">Reference proteome</keyword>